<reference evidence="2" key="1">
    <citation type="submission" date="2022-02" db="EMBL/GenBank/DDBJ databases">
        <title>Paenibacillus sp. MBLB1832 Whole Genome Shotgun Sequencing.</title>
        <authorList>
            <person name="Hwang C.Y."/>
            <person name="Cho E.-S."/>
            <person name="Seo M.-J."/>
        </authorList>
    </citation>
    <scope>NUCLEOTIDE SEQUENCE</scope>
    <source>
        <strain evidence="2">MBLB1832</strain>
    </source>
</reference>
<keyword evidence="2" id="KW-0808">Transferase</keyword>
<dbReference type="Pfam" id="PF00535">
    <property type="entry name" value="Glycos_transf_2"/>
    <property type="match status" value="1"/>
</dbReference>
<proteinExistence type="predicted"/>
<dbReference type="Gene3D" id="1.25.40.10">
    <property type="entry name" value="Tetratricopeptide repeat domain"/>
    <property type="match status" value="1"/>
</dbReference>
<evidence type="ECO:0000259" key="1">
    <source>
        <dbReference type="Pfam" id="PF00535"/>
    </source>
</evidence>
<feature type="domain" description="Glycosyltransferase 2-like" evidence="1">
    <location>
        <begin position="5"/>
        <end position="130"/>
    </location>
</feature>
<keyword evidence="2" id="KW-0328">Glycosyltransferase</keyword>
<evidence type="ECO:0000313" key="3">
    <source>
        <dbReference type="Proteomes" id="UP001304650"/>
    </source>
</evidence>
<dbReference type="PANTHER" id="PTHR43630">
    <property type="entry name" value="POLY-BETA-1,6-N-ACETYL-D-GLUCOSAMINE SYNTHASE"/>
    <property type="match status" value="1"/>
</dbReference>
<dbReference type="SUPFAM" id="SSF48452">
    <property type="entry name" value="TPR-like"/>
    <property type="match status" value="1"/>
</dbReference>
<dbReference type="Gene3D" id="3.90.550.10">
    <property type="entry name" value="Spore Coat Polysaccharide Biosynthesis Protein SpsA, Chain A"/>
    <property type="match status" value="1"/>
</dbReference>
<dbReference type="AlphaFoldDB" id="A0AA96LTK3"/>
<dbReference type="EC" id="2.4.-.-" evidence="2"/>
<dbReference type="PANTHER" id="PTHR43630:SF2">
    <property type="entry name" value="GLYCOSYLTRANSFERASE"/>
    <property type="match status" value="1"/>
</dbReference>
<dbReference type="EMBL" id="CP130319">
    <property type="protein sequence ID" value="WNR46271.1"/>
    <property type="molecule type" value="Genomic_DNA"/>
</dbReference>
<name>A0AA96LTK3_9BACL</name>
<dbReference type="InterPro" id="IPR029044">
    <property type="entry name" value="Nucleotide-diphossugar_trans"/>
</dbReference>
<dbReference type="RefSeq" id="WP_314803861.1">
    <property type="nucleotide sequence ID" value="NZ_CP130319.1"/>
</dbReference>
<dbReference type="SUPFAM" id="SSF53448">
    <property type="entry name" value="Nucleotide-diphospho-sugar transferases"/>
    <property type="match status" value="1"/>
</dbReference>
<dbReference type="CDD" id="cd02511">
    <property type="entry name" value="Beta4Glucosyltransferase"/>
    <property type="match status" value="1"/>
</dbReference>
<accession>A0AA96LTK3</accession>
<keyword evidence="3" id="KW-1185">Reference proteome</keyword>
<dbReference type="Proteomes" id="UP001304650">
    <property type="component" value="Chromosome"/>
</dbReference>
<dbReference type="GO" id="GO:0016757">
    <property type="term" value="F:glycosyltransferase activity"/>
    <property type="evidence" value="ECO:0007669"/>
    <property type="project" value="UniProtKB-KW"/>
</dbReference>
<sequence>MITISLCLIVKNEEDTIRACLSSVARAVDEIIIVDTGSTDQTKQVVSAYTDRIYDFKWIDDFSAARNFAFRQATKEYILWLDADDILKEEDCNKLIALKETLDPSVDSVTMFYNYAFDEYGNPISRFKRNRLVKRENYFRWIGAIHEYLEVSGTIFESDITVTHCRIHHKSDRNLKIFQNRLMRGVQFTPRDLYYYANELMDHRKYAKAIQYYNKFLATGKCWVEDAISSCSKLSDCYQYLGNREMELDSVFRSFRYDSPRPEFCCRLGYYFLTRQQYESAVFWYTLATTAPGPAHNWGFANPSFSTWLPHLQLCVCYDHLGDYEAAYRHNELARGYRPQDPSILHNKKYLESVLHLATGDESAPIA</sequence>
<protein>
    <submittedName>
        <fullName evidence="2">Glycosyltransferase family 2 protein</fullName>
        <ecNumber evidence="2">2.4.-.-</ecNumber>
    </submittedName>
</protein>
<gene>
    <name evidence="2" type="ORF">MJB10_09300</name>
</gene>
<evidence type="ECO:0000313" key="2">
    <source>
        <dbReference type="EMBL" id="WNR46271.1"/>
    </source>
</evidence>
<organism evidence="2 3">
    <name type="scientific">Paenibacillus roseopurpureus</name>
    <dbReference type="NCBI Taxonomy" id="2918901"/>
    <lineage>
        <taxon>Bacteria</taxon>
        <taxon>Bacillati</taxon>
        <taxon>Bacillota</taxon>
        <taxon>Bacilli</taxon>
        <taxon>Bacillales</taxon>
        <taxon>Paenibacillaceae</taxon>
        <taxon>Paenibacillus</taxon>
    </lineage>
</organism>
<dbReference type="KEGG" id="proo:MJB10_09300"/>
<dbReference type="InterPro" id="IPR001173">
    <property type="entry name" value="Glyco_trans_2-like"/>
</dbReference>
<dbReference type="InterPro" id="IPR011990">
    <property type="entry name" value="TPR-like_helical_dom_sf"/>
</dbReference>